<reference evidence="2 3" key="1">
    <citation type="journal article" date="2019" name="Int. J. Syst. Evol. Microbiol.">
        <title>Lactobacillus salitolerans sp. nov., a novel lactic acid bacterium isolated from spent mushroom substrates.</title>
        <authorList>
            <person name="Tohno M."/>
            <person name="Tanizawa Y."/>
            <person name="Kojima Y."/>
            <person name="Sakamoto M."/>
            <person name="Nakamura Y."/>
            <person name="Ohkuma M."/>
            <person name="Kobayashi H."/>
        </authorList>
    </citation>
    <scope>NUCLEOTIDE SEQUENCE [LARGE SCALE GENOMIC DNA]</scope>
    <source>
        <strain evidence="2 3">YK43</strain>
    </source>
</reference>
<dbReference type="RefSeq" id="WP_229717985.1">
    <property type="nucleotide sequence ID" value="NZ_BFFP01000019.1"/>
</dbReference>
<sequence>MSVTILFPADPLDRQRVDPDYAAERRAAKAYFQTAIIDLDTLIEKGKVTITDFLGKLGQVIYRGWMLRPEQYKCLADGIGARGGAMITDFAAYTAAHLLPNWADHPHTLTARWTTKLDDKSLLNLLGKFNGPVTVKDFVKSRKNEWDSAFFIPDTRDQEKALAVIHNFIERQGDFLVGGVVLRDFVQFKKIGYFHSEPIYEEYRVYYWRNKLFSIYNYWTDDPVLLSDVDQEFIAQQAGGIDSPFITIDFARLVDGTLTIMEIGDGQVSGLQGCPPELFYSRLGDHAK</sequence>
<accession>A0A401ITJ2</accession>
<keyword evidence="3" id="KW-1185">Reference proteome</keyword>
<evidence type="ECO:0000313" key="3">
    <source>
        <dbReference type="Proteomes" id="UP000286848"/>
    </source>
</evidence>
<protein>
    <recommendedName>
        <fullName evidence="1">ATP-grasp domain-containing protein</fullName>
    </recommendedName>
</protein>
<dbReference type="AlphaFoldDB" id="A0A401ITJ2"/>
<dbReference type="EMBL" id="BFFP01000019">
    <property type="protein sequence ID" value="GBG94838.1"/>
    <property type="molecule type" value="Genomic_DNA"/>
</dbReference>
<organism evidence="2 3">
    <name type="scientific">Ligilactobacillus salitolerans</name>
    <dbReference type="NCBI Taxonomy" id="1808352"/>
    <lineage>
        <taxon>Bacteria</taxon>
        <taxon>Bacillati</taxon>
        <taxon>Bacillota</taxon>
        <taxon>Bacilli</taxon>
        <taxon>Lactobacillales</taxon>
        <taxon>Lactobacillaceae</taxon>
        <taxon>Ligilactobacillus</taxon>
    </lineage>
</organism>
<evidence type="ECO:0000313" key="2">
    <source>
        <dbReference type="EMBL" id="GBG94838.1"/>
    </source>
</evidence>
<dbReference type="Pfam" id="PF14243">
    <property type="entry name" value="R2K_3"/>
    <property type="match status" value="1"/>
</dbReference>
<evidence type="ECO:0000259" key="1">
    <source>
        <dbReference type="Pfam" id="PF14243"/>
    </source>
</evidence>
<dbReference type="Proteomes" id="UP000286848">
    <property type="component" value="Unassembled WGS sequence"/>
</dbReference>
<comment type="caution">
    <text evidence="2">The sequence shown here is derived from an EMBL/GenBank/DDBJ whole genome shotgun (WGS) entry which is preliminary data.</text>
</comment>
<feature type="domain" description="ATP-grasp" evidence="1">
    <location>
        <begin position="127"/>
        <end position="282"/>
    </location>
</feature>
<dbReference type="InterPro" id="IPR025643">
    <property type="entry name" value="R2K_3"/>
</dbReference>
<proteinExistence type="predicted"/>
<name>A0A401ITJ2_9LACO</name>
<gene>
    <name evidence="2" type="ORF">LFYK43_12970</name>
</gene>